<sequence length="81" mass="8735">SLSSLPAMEESPSNAGDILQPDNSSPTQLSSNEGSIEPIHCIKLIQPTSTHPSTNDLTQHSYHIINGPTHRRSTRGKHPPS</sequence>
<evidence type="ECO:0000313" key="2">
    <source>
        <dbReference type="EMBL" id="MCD7457368.1"/>
    </source>
</evidence>
<comment type="caution">
    <text evidence="2">The sequence shown here is derived from an EMBL/GenBank/DDBJ whole genome shotgun (WGS) entry which is preliminary data.</text>
</comment>
<dbReference type="EMBL" id="JACEIK010000454">
    <property type="protein sequence ID" value="MCD7457368.1"/>
    <property type="molecule type" value="Genomic_DNA"/>
</dbReference>
<reference evidence="2 3" key="1">
    <citation type="journal article" date="2021" name="BMC Genomics">
        <title>Datura genome reveals duplications of psychoactive alkaloid biosynthetic genes and high mutation rate following tissue culture.</title>
        <authorList>
            <person name="Rajewski A."/>
            <person name="Carter-House D."/>
            <person name="Stajich J."/>
            <person name="Litt A."/>
        </authorList>
    </citation>
    <scope>NUCLEOTIDE SEQUENCE [LARGE SCALE GENOMIC DNA]</scope>
    <source>
        <strain evidence="2">AR-01</strain>
    </source>
</reference>
<keyword evidence="3" id="KW-1185">Reference proteome</keyword>
<feature type="compositionally biased region" description="Basic residues" evidence="1">
    <location>
        <begin position="69"/>
        <end position="81"/>
    </location>
</feature>
<organism evidence="2 3">
    <name type="scientific">Datura stramonium</name>
    <name type="common">Jimsonweed</name>
    <name type="synonym">Common thornapple</name>
    <dbReference type="NCBI Taxonomy" id="4076"/>
    <lineage>
        <taxon>Eukaryota</taxon>
        <taxon>Viridiplantae</taxon>
        <taxon>Streptophyta</taxon>
        <taxon>Embryophyta</taxon>
        <taxon>Tracheophyta</taxon>
        <taxon>Spermatophyta</taxon>
        <taxon>Magnoliopsida</taxon>
        <taxon>eudicotyledons</taxon>
        <taxon>Gunneridae</taxon>
        <taxon>Pentapetalae</taxon>
        <taxon>asterids</taxon>
        <taxon>lamiids</taxon>
        <taxon>Solanales</taxon>
        <taxon>Solanaceae</taxon>
        <taxon>Solanoideae</taxon>
        <taxon>Datureae</taxon>
        <taxon>Datura</taxon>
    </lineage>
</organism>
<feature type="compositionally biased region" description="Polar residues" evidence="1">
    <location>
        <begin position="46"/>
        <end position="61"/>
    </location>
</feature>
<dbReference type="Proteomes" id="UP000823775">
    <property type="component" value="Unassembled WGS sequence"/>
</dbReference>
<feature type="non-terminal residue" evidence="2">
    <location>
        <position position="1"/>
    </location>
</feature>
<evidence type="ECO:0000256" key="1">
    <source>
        <dbReference type="SAM" id="MobiDB-lite"/>
    </source>
</evidence>
<evidence type="ECO:0000313" key="3">
    <source>
        <dbReference type="Proteomes" id="UP000823775"/>
    </source>
</evidence>
<protein>
    <submittedName>
        <fullName evidence="2">Uncharacterized protein</fullName>
    </submittedName>
</protein>
<feature type="compositionally biased region" description="Polar residues" evidence="1">
    <location>
        <begin position="21"/>
        <end position="34"/>
    </location>
</feature>
<accession>A0ABS8SET7</accession>
<proteinExistence type="predicted"/>
<feature type="region of interest" description="Disordered" evidence="1">
    <location>
        <begin position="1"/>
        <end position="81"/>
    </location>
</feature>
<name>A0ABS8SET7_DATST</name>
<gene>
    <name evidence="2" type="ORF">HAX54_034965</name>
</gene>